<comment type="caution">
    <text evidence="1">The sequence shown here is derived from an EMBL/GenBank/DDBJ whole genome shotgun (WGS) entry which is preliminary data.</text>
</comment>
<dbReference type="InParanoid" id="A0A419Q5U5"/>
<feature type="non-terminal residue" evidence="1">
    <location>
        <position position="1"/>
    </location>
</feature>
<dbReference type="EMBL" id="NIRI02000005">
    <property type="protein sequence ID" value="KAG5455007.1"/>
    <property type="molecule type" value="Genomic_DNA"/>
</dbReference>
<protein>
    <submittedName>
        <fullName evidence="1">Uncharacterized protein</fullName>
    </submittedName>
</protein>
<reference evidence="1 2" key="1">
    <citation type="journal article" date="2018" name="Biotechnol. Adv.">
        <title>Improved genomic resources and new bioinformatic workflow for the carcinogenic parasite Clonorchis sinensis: Biotechnological implications.</title>
        <authorList>
            <person name="Wang D."/>
            <person name="Korhonen P.K."/>
            <person name="Gasser R.B."/>
            <person name="Young N.D."/>
        </authorList>
    </citation>
    <scope>NUCLEOTIDE SEQUENCE [LARGE SCALE GENOMIC DNA]</scope>
    <source>
        <strain evidence="1">Cs-k2</strain>
    </source>
</reference>
<feature type="non-terminal residue" evidence="1">
    <location>
        <position position="146"/>
    </location>
</feature>
<sequence length="146" mass="16621">LQTIGLESKTLICISFTKLNIHLLVERVFLNFPGYSLAVTRMQANATKRLHKLRNRSHFSRDAKRIYEKTYYSHASSVVSARILLPVGFRKTDGIAGCELDYGRKAVLAELGSKEDLSCISINTLIFKSIWFCETLTWNPAESLFF</sequence>
<name>A0A419Q5U5_CLOSI</name>
<organism evidence="1 2">
    <name type="scientific">Clonorchis sinensis</name>
    <name type="common">Chinese liver fluke</name>
    <dbReference type="NCBI Taxonomy" id="79923"/>
    <lineage>
        <taxon>Eukaryota</taxon>
        <taxon>Metazoa</taxon>
        <taxon>Spiralia</taxon>
        <taxon>Lophotrochozoa</taxon>
        <taxon>Platyhelminthes</taxon>
        <taxon>Trematoda</taxon>
        <taxon>Digenea</taxon>
        <taxon>Opisthorchiida</taxon>
        <taxon>Opisthorchiata</taxon>
        <taxon>Opisthorchiidae</taxon>
        <taxon>Clonorchis</taxon>
    </lineage>
</organism>
<gene>
    <name evidence="1" type="ORF">CSKR_111312</name>
</gene>
<evidence type="ECO:0000313" key="1">
    <source>
        <dbReference type="EMBL" id="KAG5455007.1"/>
    </source>
</evidence>
<reference evidence="1 2" key="2">
    <citation type="journal article" date="2021" name="Genomics">
        <title>High-quality reference genome for Clonorchis sinensis.</title>
        <authorList>
            <person name="Young N.D."/>
            <person name="Stroehlein A.J."/>
            <person name="Kinkar L."/>
            <person name="Wang T."/>
            <person name="Sohn W.M."/>
            <person name="Chang B.C.H."/>
            <person name="Kaur P."/>
            <person name="Weisz D."/>
            <person name="Dudchenko O."/>
            <person name="Aiden E.L."/>
            <person name="Korhonen P.K."/>
            <person name="Gasser R.B."/>
        </authorList>
    </citation>
    <scope>NUCLEOTIDE SEQUENCE [LARGE SCALE GENOMIC DNA]</scope>
    <source>
        <strain evidence="1">Cs-k2</strain>
    </source>
</reference>
<dbReference type="Proteomes" id="UP000286415">
    <property type="component" value="Unassembled WGS sequence"/>
</dbReference>
<evidence type="ECO:0000313" key="2">
    <source>
        <dbReference type="Proteomes" id="UP000286415"/>
    </source>
</evidence>
<keyword evidence="2" id="KW-1185">Reference proteome</keyword>
<accession>A0A419Q5U5</accession>
<proteinExistence type="predicted"/>
<dbReference type="AlphaFoldDB" id="A0A419Q5U5"/>